<evidence type="ECO:0000313" key="1">
    <source>
        <dbReference type="EMBL" id="TFK10689.1"/>
    </source>
</evidence>
<protein>
    <submittedName>
        <fullName evidence="1">Spermatogenesis-associated protein 6</fullName>
    </submittedName>
</protein>
<dbReference type="Proteomes" id="UP000297703">
    <property type="component" value="Unassembled WGS sequence"/>
</dbReference>
<reference evidence="1 2" key="2">
    <citation type="submission" date="2019-04" db="EMBL/GenBank/DDBJ databases">
        <title>The genome sequence of big-headed turtle.</title>
        <authorList>
            <person name="Gong S."/>
        </authorList>
    </citation>
    <scope>NUCLEOTIDE SEQUENCE [LARGE SCALE GENOMIC DNA]</scope>
    <source>
        <strain evidence="1">DO16091913</strain>
        <tissue evidence="1">Muscle</tissue>
    </source>
</reference>
<sequence length="118" mass="12751">MKKGPGSEMLPPTVLMDCCPNRGVDGNPDLEFYSKGTNQPRTAAGRIFRGRFLAQPASEIAILHGQLFTGGIPRACLDPPTRTPGRHQITQSACGNMAPCITVPLREPPTCRGEKNYT</sequence>
<keyword evidence="2" id="KW-1185">Reference proteome</keyword>
<gene>
    <name evidence="1" type="ORF">DR999_PMT06095</name>
</gene>
<evidence type="ECO:0000313" key="2">
    <source>
        <dbReference type="Proteomes" id="UP000297703"/>
    </source>
</evidence>
<dbReference type="EMBL" id="QXTE01000039">
    <property type="protein sequence ID" value="TFK10689.1"/>
    <property type="molecule type" value="Genomic_DNA"/>
</dbReference>
<accession>A0A4D9EJJ6</accession>
<name>A0A4D9EJJ6_9SAUR</name>
<comment type="caution">
    <text evidence="1">The sequence shown here is derived from an EMBL/GenBank/DDBJ whole genome shotgun (WGS) entry which is preliminary data.</text>
</comment>
<reference evidence="1 2" key="1">
    <citation type="submission" date="2019-04" db="EMBL/GenBank/DDBJ databases">
        <title>Draft genome of the big-headed turtle Platysternon megacephalum.</title>
        <authorList>
            <person name="Gong S."/>
        </authorList>
    </citation>
    <scope>NUCLEOTIDE SEQUENCE [LARGE SCALE GENOMIC DNA]</scope>
    <source>
        <strain evidence="1">DO16091913</strain>
        <tissue evidence="1">Muscle</tissue>
    </source>
</reference>
<proteinExistence type="predicted"/>
<organism evidence="1 2">
    <name type="scientific">Platysternon megacephalum</name>
    <name type="common">big-headed turtle</name>
    <dbReference type="NCBI Taxonomy" id="55544"/>
    <lineage>
        <taxon>Eukaryota</taxon>
        <taxon>Metazoa</taxon>
        <taxon>Chordata</taxon>
        <taxon>Craniata</taxon>
        <taxon>Vertebrata</taxon>
        <taxon>Euteleostomi</taxon>
        <taxon>Archelosauria</taxon>
        <taxon>Testudinata</taxon>
        <taxon>Testudines</taxon>
        <taxon>Cryptodira</taxon>
        <taxon>Durocryptodira</taxon>
        <taxon>Testudinoidea</taxon>
        <taxon>Platysternidae</taxon>
        <taxon>Platysternon</taxon>
    </lineage>
</organism>
<dbReference type="AlphaFoldDB" id="A0A4D9EJJ6"/>